<dbReference type="AlphaFoldDB" id="A0AAW2J2H0"/>
<evidence type="ECO:0000313" key="1">
    <source>
        <dbReference type="EMBL" id="KAL0288639.1"/>
    </source>
</evidence>
<evidence type="ECO:0008006" key="2">
    <source>
        <dbReference type="Google" id="ProtNLM"/>
    </source>
</evidence>
<organism evidence="1">
    <name type="scientific">Sesamum angustifolium</name>
    <dbReference type="NCBI Taxonomy" id="2727405"/>
    <lineage>
        <taxon>Eukaryota</taxon>
        <taxon>Viridiplantae</taxon>
        <taxon>Streptophyta</taxon>
        <taxon>Embryophyta</taxon>
        <taxon>Tracheophyta</taxon>
        <taxon>Spermatophyta</taxon>
        <taxon>Magnoliopsida</taxon>
        <taxon>eudicotyledons</taxon>
        <taxon>Gunneridae</taxon>
        <taxon>Pentapetalae</taxon>
        <taxon>asterids</taxon>
        <taxon>lamiids</taxon>
        <taxon>Lamiales</taxon>
        <taxon>Pedaliaceae</taxon>
        <taxon>Sesamum</taxon>
    </lineage>
</organism>
<gene>
    <name evidence="1" type="ORF">Sangu_2649100</name>
</gene>
<name>A0AAW2J2H0_9LAMI</name>
<sequence>AQHILTESESAQLITPVTKDEIKEAFFYIDKDKSPGPNGYTVGFYKEAWPIIGEEIIRAVLEFFANGRLLKQINATLLAVIPKELFSGYYQQRLLRDVP</sequence>
<reference evidence="1" key="2">
    <citation type="journal article" date="2024" name="Plant">
        <title>Genomic evolution and insights into agronomic trait innovations of Sesamum species.</title>
        <authorList>
            <person name="Miao H."/>
            <person name="Wang L."/>
            <person name="Qu L."/>
            <person name="Liu H."/>
            <person name="Sun Y."/>
            <person name="Le M."/>
            <person name="Wang Q."/>
            <person name="Wei S."/>
            <person name="Zheng Y."/>
            <person name="Lin W."/>
            <person name="Duan Y."/>
            <person name="Cao H."/>
            <person name="Xiong S."/>
            <person name="Wang X."/>
            <person name="Wei L."/>
            <person name="Li C."/>
            <person name="Ma Q."/>
            <person name="Ju M."/>
            <person name="Zhao R."/>
            <person name="Li G."/>
            <person name="Mu C."/>
            <person name="Tian Q."/>
            <person name="Mei H."/>
            <person name="Zhang T."/>
            <person name="Gao T."/>
            <person name="Zhang H."/>
        </authorList>
    </citation>
    <scope>NUCLEOTIDE SEQUENCE</scope>
    <source>
        <strain evidence="1">G01</strain>
    </source>
</reference>
<proteinExistence type="predicted"/>
<comment type="caution">
    <text evidence="1">The sequence shown here is derived from an EMBL/GenBank/DDBJ whole genome shotgun (WGS) entry which is preliminary data.</text>
</comment>
<protein>
    <recommendedName>
        <fullName evidence="2">Reverse transcriptase</fullName>
    </recommendedName>
</protein>
<dbReference type="EMBL" id="JACGWK010001436">
    <property type="protein sequence ID" value="KAL0288639.1"/>
    <property type="molecule type" value="Genomic_DNA"/>
</dbReference>
<accession>A0AAW2J2H0</accession>
<feature type="non-terminal residue" evidence="1">
    <location>
        <position position="1"/>
    </location>
</feature>
<reference evidence="1" key="1">
    <citation type="submission" date="2020-06" db="EMBL/GenBank/DDBJ databases">
        <authorList>
            <person name="Li T."/>
            <person name="Hu X."/>
            <person name="Zhang T."/>
            <person name="Song X."/>
            <person name="Zhang H."/>
            <person name="Dai N."/>
            <person name="Sheng W."/>
            <person name="Hou X."/>
            <person name="Wei L."/>
        </authorList>
    </citation>
    <scope>NUCLEOTIDE SEQUENCE</scope>
    <source>
        <strain evidence="1">G01</strain>
        <tissue evidence="1">Leaf</tissue>
    </source>
</reference>